<dbReference type="Proteomes" id="UP000765509">
    <property type="component" value="Unassembled WGS sequence"/>
</dbReference>
<organism evidence="2 3">
    <name type="scientific">Austropuccinia psidii MF-1</name>
    <dbReference type="NCBI Taxonomy" id="1389203"/>
    <lineage>
        <taxon>Eukaryota</taxon>
        <taxon>Fungi</taxon>
        <taxon>Dikarya</taxon>
        <taxon>Basidiomycota</taxon>
        <taxon>Pucciniomycotina</taxon>
        <taxon>Pucciniomycetes</taxon>
        <taxon>Pucciniales</taxon>
        <taxon>Sphaerophragmiaceae</taxon>
        <taxon>Austropuccinia</taxon>
    </lineage>
</organism>
<evidence type="ECO:0000313" key="3">
    <source>
        <dbReference type="Proteomes" id="UP000765509"/>
    </source>
</evidence>
<reference evidence="2" key="1">
    <citation type="submission" date="2021-03" db="EMBL/GenBank/DDBJ databases">
        <title>Draft genome sequence of rust myrtle Austropuccinia psidii MF-1, a brazilian biotype.</title>
        <authorList>
            <person name="Quecine M.C."/>
            <person name="Pachon D.M.R."/>
            <person name="Bonatelli M.L."/>
            <person name="Correr F.H."/>
            <person name="Franceschini L.M."/>
            <person name="Leite T.F."/>
            <person name="Margarido G.R.A."/>
            <person name="Almeida C.A."/>
            <person name="Ferrarezi J.A."/>
            <person name="Labate C.A."/>
        </authorList>
    </citation>
    <scope>NUCLEOTIDE SEQUENCE</scope>
    <source>
        <strain evidence="2">MF-1</strain>
    </source>
</reference>
<gene>
    <name evidence="2" type="ORF">O181_049604</name>
</gene>
<accession>A0A9Q3HNX5</accession>
<protein>
    <submittedName>
        <fullName evidence="2">Uncharacterized protein</fullName>
    </submittedName>
</protein>
<dbReference type="AlphaFoldDB" id="A0A9Q3HNX5"/>
<dbReference type="EMBL" id="AVOT02021216">
    <property type="protein sequence ID" value="MBW0509889.1"/>
    <property type="molecule type" value="Genomic_DNA"/>
</dbReference>
<feature type="compositionally biased region" description="Polar residues" evidence="1">
    <location>
        <begin position="169"/>
        <end position="188"/>
    </location>
</feature>
<evidence type="ECO:0000256" key="1">
    <source>
        <dbReference type="SAM" id="MobiDB-lite"/>
    </source>
</evidence>
<evidence type="ECO:0000313" key="2">
    <source>
        <dbReference type="EMBL" id="MBW0509889.1"/>
    </source>
</evidence>
<sequence>MSSKLTELTESSPSALPPPVLCGSGVFSRLYSPSMASSGHFDPSQTYEGYREVEILDPACTECLAKVTSSRQRDEARWTNVGGPIPVGGRPIYSISEVPISRINTERVVKRIRRIADSPTDSDAEVVMSWMVKKLKLFLISLAIHPAIPPLSLFPTDSKAKSFTVLPEPSNQSSRVTTSQQLQPITSSSRRRDGLSPFPLPATQVFQNRDRWPIRITIEDPNMASGNQEAVSRLFRNVYTNSREVIMYANNRSIPGTASEEMSAKFAWYDDELRNDFQ</sequence>
<proteinExistence type="predicted"/>
<comment type="caution">
    <text evidence="2">The sequence shown here is derived from an EMBL/GenBank/DDBJ whole genome shotgun (WGS) entry which is preliminary data.</text>
</comment>
<name>A0A9Q3HNX5_9BASI</name>
<keyword evidence="3" id="KW-1185">Reference proteome</keyword>
<feature type="region of interest" description="Disordered" evidence="1">
    <location>
        <begin position="164"/>
        <end position="200"/>
    </location>
</feature>